<evidence type="ECO:0000259" key="1">
    <source>
        <dbReference type="Pfam" id="PF04471"/>
    </source>
</evidence>
<dbReference type="Gene3D" id="3.40.1350.10">
    <property type="match status" value="1"/>
</dbReference>
<dbReference type="EMBL" id="CAJVQA010074625">
    <property type="protein sequence ID" value="CAG8834874.1"/>
    <property type="molecule type" value="Genomic_DNA"/>
</dbReference>
<dbReference type="InterPro" id="IPR011856">
    <property type="entry name" value="tRNA_endonuc-like_dom_sf"/>
</dbReference>
<dbReference type="Proteomes" id="UP000789759">
    <property type="component" value="Unassembled WGS sequence"/>
</dbReference>
<sequence>ITNYQSGHDFELITRKIAEAFGLLVYEIKVTQGDNGIDIIVTYKEKVILIQCKNIETSISVQTVRVFESAISRFSSDSLGIIVYNSKKLKEKKYATVKAKLWAQTSKRNIKICNEEEFVNIIKDFYESDDDDYIELVDYKADSFNINSLLGENVSI</sequence>
<organism evidence="2 3">
    <name type="scientific">Cetraspora pellucida</name>
    <dbReference type="NCBI Taxonomy" id="1433469"/>
    <lineage>
        <taxon>Eukaryota</taxon>
        <taxon>Fungi</taxon>
        <taxon>Fungi incertae sedis</taxon>
        <taxon>Mucoromycota</taxon>
        <taxon>Glomeromycotina</taxon>
        <taxon>Glomeromycetes</taxon>
        <taxon>Diversisporales</taxon>
        <taxon>Gigasporaceae</taxon>
        <taxon>Cetraspora</taxon>
    </lineage>
</organism>
<feature type="non-terminal residue" evidence="2">
    <location>
        <position position="156"/>
    </location>
</feature>
<feature type="domain" description="Restriction endonuclease type IV Mrr" evidence="1">
    <location>
        <begin position="6"/>
        <end position="121"/>
    </location>
</feature>
<gene>
    <name evidence="2" type="ORF">CPELLU_LOCUS21167</name>
</gene>
<reference evidence="2" key="1">
    <citation type="submission" date="2021-06" db="EMBL/GenBank/DDBJ databases">
        <authorList>
            <person name="Kallberg Y."/>
            <person name="Tangrot J."/>
            <person name="Rosling A."/>
        </authorList>
    </citation>
    <scope>NUCLEOTIDE SEQUENCE</scope>
    <source>
        <strain evidence="2">FL966</strain>
    </source>
</reference>
<dbReference type="SUPFAM" id="SSF52980">
    <property type="entry name" value="Restriction endonuclease-like"/>
    <property type="match status" value="1"/>
</dbReference>
<protein>
    <submittedName>
        <fullName evidence="2">19471_t:CDS:1</fullName>
    </submittedName>
</protein>
<accession>A0A9N9KIB9</accession>
<feature type="non-terminal residue" evidence="2">
    <location>
        <position position="1"/>
    </location>
</feature>
<dbReference type="GO" id="GO:0003677">
    <property type="term" value="F:DNA binding"/>
    <property type="evidence" value="ECO:0007669"/>
    <property type="project" value="InterPro"/>
</dbReference>
<name>A0A9N9KIB9_9GLOM</name>
<dbReference type="GO" id="GO:0004519">
    <property type="term" value="F:endonuclease activity"/>
    <property type="evidence" value="ECO:0007669"/>
    <property type="project" value="InterPro"/>
</dbReference>
<dbReference type="GO" id="GO:0009307">
    <property type="term" value="P:DNA restriction-modification system"/>
    <property type="evidence" value="ECO:0007669"/>
    <property type="project" value="InterPro"/>
</dbReference>
<dbReference type="OrthoDB" id="2422699at2759"/>
<comment type="caution">
    <text evidence="2">The sequence shown here is derived from an EMBL/GenBank/DDBJ whole genome shotgun (WGS) entry which is preliminary data.</text>
</comment>
<proteinExistence type="predicted"/>
<evidence type="ECO:0000313" key="3">
    <source>
        <dbReference type="Proteomes" id="UP000789759"/>
    </source>
</evidence>
<evidence type="ECO:0000313" key="2">
    <source>
        <dbReference type="EMBL" id="CAG8834874.1"/>
    </source>
</evidence>
<keyword evidence="3" id="KW-1185">Reference proteome</keyword>
<dbReference type="InterPro" id="IPR007560">
    <property type="entry name" value="Restrct_endonuc_IV_Mrr"/>
</dbReference>
<dbReference type="GO" id="GO:0006302">
    <property type="term" value="P:double-strand break repair"/>
    <property type="evidence" value="ECO:0007669"/>
    <property type="project" value="UniProtKB-ARBA"/>
</dbReference>
<dbReference type="AlphaFoldDB" id="A0A9N9KIB9"/>
<dbReference type="Pfam" id="PF04471">
    <property type="entry name" value="Mrr_cat"/>
    <property type="match status" value="1"/>
</dbReference>
<dbReference type="InterPro" id="IPR011335">
    <property type="entry name" value="Restrct_endonuc-II-like"/>
</dbReference>